<dbReference type="PANTHER" id="PTHR13048">
    <property type="entry name" value="TRAFFICKING PROTEIN PARTICLE COMPLEX SUBUNIT 3"/>
    <property type="match status" value="1"/>
</dbReference>
<keyword evidence="7 8" id="KW-0333">Golgi apparatus</keyword>
<dbReference type="STRING" id="669874.A0A1E4TVU2"/>
<evidence type="ECO:0000256" key="6">
    <source>
        <dbReference type="ARBA" id="ARBA00022892"/>
    </source>
</evidence>
<evidence type="ECO:0000256" key="1">
    <source>
        <dbReference type="ARBA" id="ARBA00004222"/>
    </source>
</evidence>
<dbReference type="InterPro" id="IPR007194">
    <property type="entry name" value="TRAPP_component"/>
</dbReference>
<keyword evidence="4 8" id="KW-0813">Transport</keyword>
<evidence type="ECO:0000256" key="8">
    <source>
        <dbReference type="PIRNR" id="PIRNR018293"/>
    </source>
</evidence>
<name>A0A1E4TVU2_PACTA</name>
<gene>
    <name evidence="9" type="ORF">PACTADRAFT_2156</name>
</gene>
<dbReference type="PIRSF" id="PIRSF018293">
    <property type="entry name" value="TRAPP_I_complex_Bet3"/>
    <property type="match status" value="1"/>
</dbReference>
<evidence type="ECO:0000313" key="9">
    <source>
        <dbReference type="EMBL" id="ODV95849.1"/>
    </source>
</evidence>
<accession>A0A1E4TVU2</accession>
<organism evidence="9 10">
    <name type="scientific">Pachysolen tannophilus NRRL Y-2460</name>
    <dbReference type="NCBI Taxonomy" id="669874"/>
    <lineage>
        <taxon>Eukaryota</taxon>
        <taxon>Fungi</taxon>
        <taxon>Dikarya</taxon>
        <taxon>Ascomycota</taxon>
        <taxon>Saccharomycotina</taxon>
        <taxon>Pichiomycetes</taxon>
        <taxon>Pachysolenaceae</taxon>
        <taxon>Pachysolen</taxon>
    </lineage>
</organism>
<evidence type="ECO:0000256" key="7">
    <source>
        <dbReference type="ARBA" id="ARBA00023034"/>
    </source>
</evidence>
<dbReference type="SUPFAM" id="SSF111126">
    <property type="entry name" value="Ligand-binding domain in the NO signalling and Golgi transport"/>
    <property type="match status" value="1"/>
</dbReference>
<dbReference type="GO" id="GO:0016236">
    <property type="term" value="P:macroautophagy"/>
    <property type="evidence" value="ECO:0007669"/>
    <property type="project" value="UniProtKB-ARBA"/>
</dbReference>
<dbReference type="Pfam" id="PF04051">
    <property type="entry name" value="TRAPP"/>
    <property type="match status" value="1"/>
</dbReference>
<reference evidence="10" key="1">
    <citation type="submission" date="2016-05" db="EMBL/GenBank/DDBJ databases">
        <title>Comparative genomics of biotechnologically important yeasts.</title>
        <authorList>
            <consortium name="DOE Joint Genome Institute"/>
            <person name="Riley R."/>
            <person name="Haridas S."/>
            <person name="Wolfe K.H."/>
            <person name="Lopes M.R."/>
            <person name="Hittinger C.T."/>
            <person name="Goker M."/>
            <person name="Salamov A."/>
            <person name="Wisecaver J."/>
            <person name="Long T.M."/>
            <person name="Aerts A.L."/>
            <person name="Barry K."/>
            <person name="Choi C."/>
            <person name="Clum A."/>
            <person name="Coughlan A.Y."/>
            <person name="Deshpande S."/>
            <person name="Douglass A.P."/>
            <person name="Hanson S.J."/>
            <person name="Klenk H.-P."/>
            <person name="Labutti K."/>
            <person name="Lapidus A."/>
            <person name="Lindquist E."/>
            <person name="Lipzen A."/>
            <person name="Meier-Kolthoff J.P."/>
            <person name="Ohm R.A."/>
            <person name="Otillar R.P."/>
            <person name="Pangilinan J."/>
            <person name="Peng Y."/>
            <person name="Rokas A."/>
            <person name="Rosa C.A."/>
            <person name="Scheuner C."/>
            <person name="Sibirny A.A."/>
            <person name="Slot J.C."/>
            <person name="Stielow J.B."/>
            <person name="Sun H."/>
            <person name="Kurtzman C.P."/>
            <person name="Blackwell M."/>
            <person name="Grigoriev I.V."/>
            <person name="Jeffries T.W."/>
        </authorList>
    </citation>
    <scope>NUCLEOTIDE SEQUENCE [LARGE SCALE GENOMIC DNA]</scope>
    <source>
        <strain evidence="10">NRRL Y-2460</strain>
    </source>
</reference>
<dbReference type="OrthoDB" id="10262857at2759"/>
<dbReference type="InterPro" id="IPR016721">
    <property type="entry name" value="Bet3"/>
</dbReference>
<dbReference type="GO" id="GO:0048193">
    <property type="term" value="P:Golgi vesicle transport"/>
    <property type="evidence" value="ECO:0007669"/>
    <property type="project" value="InterPro"/>
</dbReference>
<keyword evidence="6 8" id="KW-0931">ER-Golgi transport</keyword>
<dbReference type="Gene3D" id="3.30.1380.20">
    <property type="entry name" value="Trafficking protein particle complex subunit 3"/>
    <property type="match status" value="1"/>
</dbReference>
<evidence type="ECO:0000256" key="2">
    <source>
        <dbReference type="ARBA" id="ARBA00004240"/>
    </source>
</evidence>
<dbReference type="GO" id="GO:0005783">
    <property type="term" value="C:endoplasmic reticulum"/>
    <property type="evidence" value="ECO:0007669"/>
    <property type="project" value="UniProtKB-SubCell"/>
</dbReference>
<dbReference type="GO" id="GO:0030008">
    <property type="term" value="C:TRAPP complex"/>
    <property type="evidence" value="ECO:0007669"/>
    <property type="project" value="InterPro"/>
</dbReference>
<dbReference type="GO" id="GO:0005794">
    <property type="term" value="C:Golgi apparatus"/>
    <property type="evidence" value="ECO:0007669"/>
    <property type="project" value="UniProtKB-SubCell"/>
</dbReference>
<keyword evidence="10" id="KW-1185">Reference proteome</keyword>
<protein>
    <recommendedName>
        <fullName evidence="8">Trafficking protein particle complex subunit BET3</fullName>
    </recommendedName>
</protein>
<dbReference type="AlphaFoldDB" id="A0A1E4TVU2"/>
<comment type="subcellular location">
    <subcellularLocation>
        <location evidence="2">Endoplasmic reticulum</location>
    </subcellularLocation>
    <subcellularLocation>
        <location evidence="1 8">Golgi apparatus</location>
        <location evidence="1 8">cis-Golgi network</location>
    </subcellularLocation>
</comment>
<comment type="similarity">
    <text evidence="3 8">Belongs to the TRAPP small subunits family. BET3 subfamily.</text>
</comment>
<evidence type="ECO:0000256" key="3">
    <source>
        <dbReference type="ARBA" id="ARBA00006218"/>
    </source>
</evidence>
<proteinExistence type="inferred from homology"/>
<dbReference type="FunFam" id="3.30.1380.20:FF:000001">
    <property type="entry name" value="Trafficking protein particle complex subunit BET3"/>
    <property type="match status" value="1"/>
</dbReference>
<dbReference type="EMBL" id="KV454013">
    <property type="protein sequence ID" value="ODV95849.1"/>
    <property type="molecule type" value="Genomic_DNA"/>
</dbReference>
<keyword evidence="5" id="KW-0256">Endoplasmic reticulum</keyword>
<evidence type="ECO:0000313" key="10">
    <source>
        <dbReference type="Proteomes" id="UP000094236"/>
    </source>
</evidence>
<dbReference type="InterPro" id="IPR024096">
    <property type="entry name" value="NO_sig/Golgi_transp_ligand-bd"/>
</dbReference>
<dbReference type="Proteomes" id="UP000094236">
    <property type="component" value="Unassembled WGS sequence"/>
</dbReference>
<evidence type="ECO:0000256" key="4">
    <source>
        <dbReference type="ARBA" id="ARBA00022448"/>
    </source>
</evidence>
<sequence>MSSKSYKSLSDDIWKNRVDKINSEVFTLTYGSIVAQLCRDFTYAEVNTQLEKMGYNIGLRLVEEFFAKTGLGRCTSFKDTSEVISKIGFKMFLNITPTVTNWSGDGKQFSLILDDNPLTDFVELPEDNNAANELWYSNVLCGVLRGCLEMVQLDCDVYFVSDVLRGDPITEMRLKLNKFLKDEVPAGEE</sequence>
<dbReference type="CDD" id="cd14942">
    <property type="entry name" value="TRAPPC3_bet3"/>
    <property type="match status" value="1"/>
</dbReference>
<evidence type="ECO:0000256" key="5">
    <source>
        <dbReference type="ARBA" id="ARBA00022824"/>
    </source>
</evidence>